<organism evidence="1 2">
    <name type="scientific">Kouleothrix aurantiaca</name>
    <dbReference type="NCBI Taxonomy" id="186479"/>
    <lineage>
        <taxon>Bacteria</taxon>
        <taxon>Bacillati</taxon>
        <taxon>Chloroflexota</taxon>
        <taxon>Chloroflexia</taxon>
        <taxon>Chloroflexales</taxon>
        <taxon>Roseiflexineae</taxon>
        <taxon>Roseiflexaceae</taxon>
        <taxon>Kouleothrix</taxon>
    </lineage>
</organism>
<comment type="caution">
    <text evidence="1">The sequence shown here is derived from an EMBL/GenBank/DDBJ whole genome shotgun (WGS) entry which is preliminary data.</text>
</comment>
<dbReference type="EMBL" id="LJCR01000112">
    <property type="protein sequence ID" value="KPV54108.1"/>
    <property type="molecule type" value="Genomic_DNA"/>
</dbReference>
<dbReference type="AlphaFoldDB" id="A0A0P9D4U9"/>
<dbReference type="Proteomes" id="UP000050509">
    <property type="component" value="Unassembled WGS sequence"/>
</dbReference>
<dbReference type="Pfam" id="PF19821">
    <property type="entry name" value="Phage_capsid_2"/>
    <property type="match status" value="1"/>
</dbReference>
<evidence type="ECO:0000313" key="2">
    <source>
        <dbReference type="Proteomes" id="UP000050509"/>
    </source>
</evidence>
<keyword evidence="2" id="KW-1185">Reference proteome</keyword>
<name>A0A0P9D4U9_9CHLR</name>
<reference evidence="1 2" key="1">
    <citation type="submission" date="2015-09" db="EMBL/GenBank/DDBJ databases">
        <title>Draft genome sequence of Kouleothrix aurantiaca JCM 19913.</title>
        <authorList>
            <person name="Hemp J."/>
        </authorList>
    </citation>
    <scope>NUCLEOTIDE SEQUENCE [LARGE SCALE GENOMIC DNA]</scope>
    <source>
        <strain evidence="1 2">COM-B</strain>
    </source>
</reference>
<dbReference type="InterPro" id="IPR045565">
    <property type="entry name" value="Phage_capsid_2"/>
</dbReference>
<proteinExistence type="predicted"/>
<protein>
    <submittedName>
        <fullName evidence="1">Uncharacterized protein</fullName>
    </submittedName>
</protein>
<gene>
    <name evidence="1" type="ORF">SE17_05735</name>
</gene>
<sequence length="299" mass="32119">MANITTTEVGNSLATIIAAEALGRLRANSVLSQLVARDWDNAVATYGQVVKIPFRGALTVNNKAANTNYTLQTPSDTAVSVTLNKHKEVSFAIEDLAAALARPDMLMGYISDGISALADQIDSDIAALYSTFTQTVDASAAAGPLDYTDFIESRRQLSVAKAPMIDRYAVLHPTAAAELLADVKFTNRDYRGPEEESALKTGWLGTYAGFQVFEDQNIAVATTQKNLFMHRNAIALVSRPLPLPQEGTGVVAKTMDENGIGIRVMISYQHSLGAHMATIDCLYGVGVLRNNHAVVVLTD</sequence>
<accession>A0A0P9D4U9</accession>
<evidence type="ECO:0000313" key="1">
    <source>
        <dbReference type="EMBL" id="KPV54108.1"/>
    </source>
</evidence>